<feature type="transmembrane region" description="Helical" evidence="1">
    <location>
        <begin position="240"/>
        <end position="259"/>
    </location>
</feature>
<dbReference type="RefSeq" id="WP_255024972.1">
    <property type="nucleotide sequence ID" value="NZ_JANDHW010000001.1"/>
</dbReference>
<accession>A0ABT1MEK7</accession>
<keyword evidence="1" id="KW-0472">Membrane</keyword>
<evidence type="ECO:0000313" key="3">
    <source>
        <dbReference type="Proteomes" id="UP001205603"/>
    </source>
</evidence>
<dbReference type="InterPro" id="IPR025367">
    <property type="entry name" value="DUF4271"/>
</dbReference>
<feature type="transmembrane region" description="Helical" evidence="1">
    <location>
        <begin position="209"/>
        <end position="234"/>
    </location>
</feature>
<dbReference type="EMBL" id="JANDHW010000001">
    <property type="protein sequence ID" value="MCP9610494.1"/>
    <property type="molecule type" value="Genomic_DNA"/>
</dbReference>
<dbReference type="Pfam" id="PF14093">
    <property type="entry name" value="DUF4271"/>
    <property type="match status" value="1"/>
</dbReference>
<proteinExistence type="predicted"/>
<name>A0ABT1MEK7_9BACT</name>
<dbReference type="Proteomes" id="UP001205603">
    <property type="component" value="Unassembled WGS sequence"/>
</dbReference>
<protein>
    <submittedName>
        <fullName evidence="2">DUF4271 domain-containing protein</fullName>
    </submittedName>
</protein>
<feature type="transmembrane region" description="Helical" evidence="1">
    <location>
        <begin position="92"/>
        <end position="111"/>
    </location>
</feature>
<evidence type="ECO:0000313" key="2">
    <source>
        <dbReference type="EMBL" id="MCP9610494.1"/>
    </source>
</evidence>
<evidence type="ECO:0000256" key="1">
    <source>
        <dbReference type="SAM" id="Phobius"/>
    </source>
</evidence>
<sequence>MHDTTDIASPTLDLRIENPADTLTRDTIEHRQIQAEKTDTAEFVPQYINGLSKVCIKPVPNPVIEYPVATIVVPEGIEGEHRNPKLWENNGVTILLLAVFLMVSISFRPGIRLINQMIDSLFNIRDHKGAFTGVTVTETRLRIILQIQTLILEGICLAWFCNLTLPQTSLSIFPMVIIAIASVTLYYLLQKLLYGFIAWVFTQKAEAGIWLSSNVTLHSLLGISMFPLVFILIYIPQLSLYAFISAGVLYIASRIIFIYKGVKIFLRDIYGLLYFILYLCALEIAPLFLLIKGVMWIYNIVELKALLF</sequence>
<comment type="caution">
    <text evidence="2">The sequence shown here is derived from an EMBL/GenBank/DDBJ whole genome shotgun (WGS) entry which is preliminary data.</text>
</comment>
<feature type="transmembrane region" description="Helical" evidence="1">
    <location>
        <begin position="171"/>
        <end position="189"/>
    </location>
</feature>
<keyword evidence="1" id="KW-0812">Transmembrane</keyword>
<keyword evidence="3" id="KW-1185">Reference proteome</keyword>
<feature type="transmembrane region" description="Helical" evidence="1">
    <location>
        <begin position="271"/>
        <end position="298"/>
    </location>
</feature>
<keyword evidence="1" id="KW-1133">Transmembrane helix</keyword>
<organism evidence="2 3">
    <name type="scientific">Coprobacter tertius</name>
    <dbReference type="NCBI Taxonomy" id="2944915"/>
    <lineage>
        <taxon>Bacteria</taxon>
        <taxon>Pseudomonadati</taxon>
        <taxon>Bacteroidota</taxon>
        <taxon>Bacteroidia</taxon>
        <taxon>Bacteroidales</taxon>
        <taxon>Barnesiellaceae</taxon>
        <taxon>Coprobacter</taxon>
    </lineage>
</organism>
<reference evidence="2 3" key="1">
    <citation type="submission" date="2022-07" db="EMBL/GenBank/DDBJ databases">
        <title>Fecal culturing of patients with breast cancer.</title>
        <authorList>
            <person name="Teng N.M.Y."/>
            <person name="Kiu R."/>
            <person name="Evans R."/>
            <person name="Baker D.J."/>
            <person name="Zenner C."/>
            <person name="Robinson S.D."/>
            <person name="Hall L.J."/>
        </authorList>
    </citation>
    <scope>NUCLEOTIDE SEQUENCE [LARGE SCALE GENOMIC DNA]</scope>
    <source>
        <strain evidence="2 3">LH1063</strain>
    </source>
</reference>
<gene>
    <name evidence="2" type="ORF">NMU02_00105</name>
</gene>